<protein>
    <submittedName>
        <fullName evidence="2">Uncharacterized protein</fullName>
    </submittedName>
</protein>
<evidence type="ECO:0000313" key="3">
    <source>
        <dbReference type="Proteomes" id="UP000030764"/>
    </source>
</evidence>
<organism evidence="2">
    <name type="scientific">Trichuris suis</name>
    <name type="common">pig whipworm</name>
    <dbReference type="NCBI Taxonomy" id="68888"/>
    <lineage>
        <taxon>Eukaryota</taxon>
        <taxon>Metazoa</taxon>
        <taxon>Ecdysozoa</taxon>
        <taxon>Nematoda</taxon>
        <taxon>Enoplea</taxon>
        <taxon>Dorylaimia</taxon>
        <taxon>Trichinellida</taxon>
        <taxon>Trichuridae</taxon>
        <taxon>Trichuris</taxon>
    </lineage>
</organism>
<evidence type="ECO:0000313" key="1">
    <source>
        <dbReference type="EMBL" id="KFD48560.1"/>
    </source>
</evidence>
<dbReference type="AlphaFoldDB" id="A0A085NPQ6"/>
<keyword evidence="3" id="KW-1185">Reference proteome</keyword>
<dbReference type="EMBL" id="KL363290">
    <property type="protein sequence ID" value="KFD48560.1"/>
    <property type="molecule type" value="Genomic_DNA"/>
</dbReference>
<feature type="non-terminal residue" evidence="2">
    <location>
        <position position="40"/>
    </location>
</feature>
<name>A0A085NPQ6_9BILA</name>
<gene>
    <name evidence="1" type="ORF">M513_10571</name>
    <name evidence="2" type="ORF">M514_10571</name>
</gene>
<reference evidence="2 3" key="1">
    <citation type="journal article" date="2014" name="Nat. Genet.">
        <title>Genome and transcriptome of the porcine whipworm Trichuris suis.</title>
        <authorList>
            <person name="Jex A.R."/>
            <person name="Nejsum P."/>
            <person name="Schwarz E.M."/>
            <person name="Hu L."/>
            <person name="Young N.D."/>
            <person name="Hall R.S."/>
            <person name="Korhonen P.K."/>
            <person name="Liao S."/>
            <person name="Thamsborg S."/>
            <person name="Xia J."/>
            <person name="Xu P."/>
            <person name="Wang S."/>
            <person name="Scheerlinck J.P."/>
            <person name="Hofmann A."/>
            <person name="Sternberg P.W."/>
            <person name="Wang J."/>
            <person name="Gasser R.B."/>
        </authorList>
    </citation>
    <scope>NUCLEOTIDE SEQUENCE [LARGE SCALE GENOMIC DNA]</scope>
    <source>
        <strain evidence="2">DCEP-RM93F</strain>
        <strain evidence="1">DCEP-RM93M</strain>
    </source>
</reference>
<dbReference type="Proteomes" id="UP000030758">
    <property type="component" value="Unassembled WGS sequence"/>
</dbReference>
<dbReference type="EMBL" id="KL367482">
    <property type="protein sequence ID" value="KFD71452.1"/>
    <property type="molecule type" value="Genomic_DNA"/>
</dbReference>
<evidence type="ECO:0000313" key="2">
    <source>
        <dbReference type="EMBL" id="KFD71452.1"/>
    </source>
</evidence>
<proteinExistence type="predicted"/>
<accession>A0A085NPQ6</accession>
<feature type="non-terminal residue" evidence="2">
    <location>
        <position position="1"/>
    </location>
</feature>
<sequence length="40" mass="4682">VPNIFLNSTREIYVACYAFMWYSSRYSERSSANVKGDSRL</sequence>
<dbReference type="Proteomes" id="UP000030764">
    <property type="component" value="Unassembled WGS sequence"/>
</dbReference>